<gene>
    <name evidence="1" type="ORF">UU50_C0020G0006</name>
</gene>
<comment type="caution">
    <text evidence="1">The sequence shown here is derived from an EMBL/GenBank/DDBJ whole genome shotgun (WGS) entry which is preliminary data.</text>
</comment>
<dbReference type="EMBL" id="LCAW01000020">
    <property type="protein sequence ID" value="KKR98188.1"/>
    <property type="molecule type" value="Genomic_DNA"/>
</dbReference>
<protein>
    <submittedName>
        <fullName evidence="1">Uncharacterized protein</fullName>
    </submittedName>
</protein>
<dbReference type="AlphaFoldDB" id="A0A0G0VB97"/>
<name>A0A0G0VB97_9BACT</name>
<proteinExistence type="predicted"/>
<evidence type="ECO:0000313" key="2">
    <source>
        <dbReference type="Proteomes" id="UP000033930"/>
    </source>
</evidence>
<accession>A0A0G0VB97</accession>
<dbReference type="Proteomes" id="UP000033930">
    <property type="component" value="Unassembled WGS sequence"/>
</dbReference>
<evidence type="ECO:0000313" key="1">
    <source>
        <dbReference type="EMBL" id="KKR98188.1"/>
    </source>
</evidence>
<reference evidence="1 2" key="1">
    <citation type="journal article" date="2015" name="Nature">
        <title>rRNA introns, odd ribosomes, and small enigmatic genomes across a large radiation of phyla.</title>
        <authorList>
            <person name="Brown C.T."/>
            <person name="Hug L.A."/>
            <person name="Thomas B.C."/>
            <person name="Sharon I."/>
            <person name="Castelle C.J."/>
            <person name="Singh A."/>
            <person name="Wilkins M.J."/>
            <person name="Williams K.H."/>
            <person name="Banfield J.F."/>
        </authorList>
    </citation>
    <scope>NUCLEOTIDE SEQUENCE [LARGE SCALE GENOMIC DNA]</scope>
</reference>
<sequence length="90" mass="9898">MAVDDPAAVDPGFDGVDPGLLDRLMFRAFNIIFTDATQIDEMIEIVDQNNARVPTIGHILDHSRLVHAILQGSLVAGFIAGFDWCFVHFS</sequence>
<organism evidence="1 2">
    <name type="scientific">Candidatus Uhrbacteria bacterium GW2011_GWC1_41_20</name>
    <dbReference type="NCBI Taxonomy" id="1618983"/>
    <lineage>
        <taxon>Bacteria</taxon>
        <taxon>Candidatus Uhriibacteriota</taxon>
    </lineage>
</organism>